<keyword evidence="4 7" id="KW-0028">Amino-acid biosynthesis</keyword>
<dbReference type="GO" id="GO:0009073">
    <property type="term" value="P:aromatic amino acid family biosynthetic process"/>
    <property type="evidence" value="ECO:0007669"/>
    <property type="project" value="UniProtKB-KW"/>
</dbReference>
<dbReference type="RefSeq" id="WP_013023595.1">
    <property type="nucleotide sequence ID" value="NC_013949.1"/>
</dbReference>
<accession>D3UJ53</accession>
<dbReference type="eggNOG" id="COG0082">
    <property type="taxonomic scope" value="Bacteria"/>
</dbReference>
<dbReference type="GO" id="GO:0005829">
    <property type="term" value="C:cytosol"/>
    <property type="evidence" value="ECO:0007669"/>
    <property type="project" value="TreeGrafter"/>
</dbReference>
<dbReference type="NCBIfam" id="TIGR00033">
    <property type="entry name" value="aroC"/>
    <property type="match status" value="1"/>
</dbReference>
<dbReference type="HOGENOM" id="CLU_034547_0_2_7"/>
<dbReference type="PROSITE" id="PS00787">
    <property type="entry name" value="CHORISMATE_SYNTHASE_1"/>
    <property type="match status" value="1"/>
</dbReference>
<keyword evidence="6 7" id="KW-0456">Lyase</keyword>
<comment type="pathway">
    <text evidence="1 7 8">Metabolic intermediate biosynthesis; chorismate biosynthesis; chorismate from D-erythrose 4-phosphate and phosphoenolpyruvate: step 7/7.</text>
</comment>
<dbReference type="GO" id="GO:0009423">
    <property type="term" value="P:chorismate biosynthetic process"/>
    <property type="evidence" value="ECO:0007669"/>
    <property type="project" value="UniProtKB-UniRule"/>
</dbReference>
<feature type="binding site" evidence="7">
    <location>
        <begin position="291"/>
        <end position="295"/>
    </location>
    <ligand>
        <name>FMN</name>
        <dbReference type="ChEBI" id="CHEBI:58210"/>
    </ligand>
</feature>
<dbReference type="Gene3D" id="3.60.150.10">
    <property type="entry name" value="Chorismate synthase AroC"/>
    <property type="match status" value="1"/>
</dbReference>
<dbReference type="Proteomes" id="UP000001522">
    <property type="component" value="Chromosome"/>
</dbReference>
<comment type="caution">
    <text evidence="7">Lacks conserved residue(s) required for the propagation of feature annotation.</text>
</comment>
<keyword evidence="7" id="KW-0288">FMN</keyword>
<evidence type="ECO:0000256" key="7">
    <source>
        <dbReference type="HAMAP-Rule" id="MF_00300"/>
    </source>
</evidence>
<feature type="binding site" evidence="7">
    <location>
        <begin position="123"/>
        <end position="125"/>
    </location>
    <ligand>
        <name>FMN</name>
        <dbReference type="ChEBI" id="CHEBI:58210"/>
    </ligand>
</feature>
<reference evidence="9 10" key="1">
    <citation type="journal article" date="2010" name="BMC Genomics">
        <title>Comparative genomics and proteomics of Helicobacter mustelae, an ulcerogenic and carcinogenic gastric pathogen.</title>
        <authorList>
            <person name="O'Toole P.W."/>
            <person name="Snelling W.J."/>
            <person name="Canchaya C."/>
            <person name="Forde B.M."/>
            <person name="Hardie K.R."/>
            <person name="Josenhans C."/>
            <person name="Graham R.L.J."/>
            <person name="McMullan G."/>
            <person name="Parkhill J."/>
            <person name="Belda E."/>
            <person name="Bentley S.D."/>
        </authorList>
    </citation>
    <scope>NUCLEOTIDE SEQUENCE [LARGE SCALE GENOMIC DNA]</scope>
    <source>
        <strain evidence="10">ATCC 43772 / LMG 18044 / NCTC 12198 / 12198</strain>
    </source>
</reference>
<dbReference type="NCBIfam" id="NF003793">
    <property type="entry name" value="PRK05382.1"/>
    <property type="match status" value="1"/>
</dbReference>
<dbReference type="SUPFAM" id="SSF103263">
    <property type="entry name" value="Chorismate synthase, AroC"/>
    <property type="match status" value="1"/>
</dbReference>
<comment type="subunit">
    <text evidence="7">Homotetramer.</text>
</comment>
<keyword evidence="5 7" id="KW-0057">Aromatic amino acid biosynthesis</keyword>
<dbReference type="PANTHER" id="PTHR21085">
    <property type="entry name" value="CHORISMATE SYNTHASE"/>
    <property type="match status" value="1"/>
</dbReference>
<evidence type="ECO:0000256" key="6">
    <source>
        <dbReference type="ARBA" id="ARBA00023239"/>
    </source>
</evidence>
<evidence type="ECO:0000256" key="2">
    <source>
        <dbReference type="ARBA" id="ARBA00008014"/>
    </source>
</evidence>
<comment type="function">
    <text evidence="7">Catalyzes the anti-1,4-elimination of the C-3 phosphate and the C-6 proR hydrogen from 5-enolpyruvylshikimate-3-phosphate (EPSP) to yield chorismate, which is the branch point compound that serves as the starting substrate for the three terminal pathways of aromatic amino acid biosynthesis. This reaction introduces a second double bond into the aromatic ring system.</text>
</comment>
<evidence type="ECO:0000313" key="9">
    <source>
        <dbReference type="EMBL" id="CBG40528.1"/>
    </source>
</evidence>
<dbReference type="PROSITE" id="PS00789">
    <property type="entry name" value="CHORISMATE_SYNTHASE_3"/>
    <property type="match status" value="1"/>
</dbReference>
<dbReference type="STRING" id="679897.HMU12740"/>
<keyword evidence="7" id="KW-0274">FAD</keyword>
<feature type="binding site" evidence="7">
    <location>
        <position position="276"/>
    </location>
    <ligand>
        <name>FMN</name>
        <dbReference type="ChEBI" id="CHEBI:58210"/>
    </ligand>
</feature>
<comment type="similarity">
    <text evidence="2 7 8">Belongs to the chorismate synthase family.</text>
</comment>
<dbReference type="AlphaFoldDB" id="D3UJ53"/>
<comment type="catalytic activity">
    <reaction evidence="7 8">
        <text>5-O-(1-carboxyvinyl)-3-phosphoshikimate = chorismate + phosphate</text>
        <dbReference type="Rhea" id="RHEA:21020"/>
        <dbReference type="ChEBI" id="CHEBI:29748"/>
        <dbReference type="ChEBI" id="CHEBI:43474"/>
        <dbReference type="ChEBI" id="CHEBI:57701"/>
        <dbReference type="EC" id="4.2.3.5"/>
    </reaction>
</comment>
<evidence type="ECO:0000313" key="10">
    <source>
        <dbReference type="Proteomes" id="UP000001522"/>
    </source>
</evidence>
<protein>
    <recommendedName>
        <fullName evidence="3 7">Chorismate synthase</fullName>
        <shortName evidence="7">CS</shortName>
        <ecNumber evidence="3 7">4.2.3.5</ecNumber>
    </recommendedName>
    <alternativeName>
        <fullName evidence="7">5-enolpyruvylshikimate-3-phosphate phospholyase</fullName>
    </alternativeName>
</protein>
<dbReference type="EMBL" id="FN555004">
    <property type="protein sequence ID" value="CBG40528.1"/>
    <property type="molecule type" value="Genomic_DNA"/>
</dbReference>
<dbReference type="GO" id="GO:0010181">
    <property type="term" value="F:FMN binding"/>
    <property type="evidence" value="ECO:0007669"/>
    <property type="project" value="TreeGrafter"/>
</dbReference>
<dbReference type="InterPro" id="IPR035904">
    <property type="entry name" value="Chorismate_synth_AroC_sf"/>
</dbReference>
<evidence type="ECO:0000256" key="3">
    <source>
        <dbReference type="ARBA" id="ARBA00013036"/>
    </source>
</evidence>
<evidence type="ECO:0000256" key="5">
    <source>
        <dbReference type="ARBA" id="ARBA00023141"/>
    </source>
</evidence>
<dbReference type="HAMAP" id="MF_00300">
    <property type="entry name" value="Chorismate_synth"/>
    <property type="match status" value="1"/>
</dbReference>
<sequence length="358" mass="38838">MNTFGKQLRVTTFGESHGVGIGCVVDGLPSGLKIDMQRIHQELERRKGGRNLYSTQRKEGDHVEILSGVFEGVSTGTPLAMLIYNQDQKSSHYENLKNVFRPGHADFTYFHKYGIRDHRGGGRSSARESAARVCAGSIAKMLLEHFGIFTQSGIYAIGEIGAENIHFHHAQKSPIYALDPAKEEAQKKCIMDAKNAHDSIGGVALIRAYGSIPIGLGEGLYHKLDAAIGGLLMGLNGVKAIEIGAGVQSARMRGSQNNDAMDAKGFLSNHHGGILGGMSSGEEILIKVHFKPTPSIFLTQQSKDVLGNPTNLNIKGRHDPCIAVRGSVVCEHLLSLVLADMLLLNTHSTMQNLEKIYF</sequence>
<feature type="binding site" evidence="7">
    <location>
        <position position="317"/>
    </location>
    <ligand>
        <name>FMN</name>
        <dbReference type="ChEBI" id="CHEBI:58210"/>
    </ligand>
</feature>
<evidence type="ECO:0000256" key="8">
    <source>
        <dbReference type="RuleBase" id="RU000605"/>
    </source>
</evidence>
<dbReference type="PROSITE" id="PS00788">
    <property type="entry name" value="CHORISMATE_SYNTHASE_2"/>
    <property type="match status" value="1"/>
</dbReference>
<name>D3UJ53_HELM1</name>
<dbReference type="KEGG" id="hms:HMU12740"/>
<feature type="binding site" evidence="7">
    <location>
        <position position="46"/>
    </location>
    <ligand>
        <name>NADP(+)</name>
        <dbReference type="ChEBI" id="CHEBI:58349"/>
    </ligand>
</feature>
<dbReference type="UniPathway" id="UPA00053">
    <property type="reaction ID" value="UER00090"/>
</dbReference>
<proteinExistence type="inferred from homology"/>
<dbReference type="Pfam" id="PF01264">
    <property type="entry name" value="Chorismate_synt"/>
    <property type="match status" value="1"/>
</dbReference>
<keyword evidence="10" id="KW-1185">Reference proteome</keyword>
<dbReference type="EC" id="4.2.3.5" evidence="3 7"/>
<gene>
    <name evidence="7 9" type="primary">aroC</name>
    <name evidence="9" type="ordered locus">HMU12740</name>
</gene>
<dbReference type="PANTHER" id="PTHR21085:SF0">
    <property type="entry name" value="CHORISMATE SYNTHASE"/>
    <property type="match status" value="1"/>
</dbReference>
<keyword evidence="7" id="KW-0285">Flavoprotein</keyword>
<dbReference type="InterPro" id="IPR020541">
    <property type="entry name" value="Chorismate_synthase_CS"/>
</dbReference>
<dbReference type="GO" id="GO:0008652">
    <property type="term" value="P:amino acid biosynthetic process"/>
    <property type="evidence" value="ECO:0007669"/>
    <property type="project" value="UniProtKB-KW"/>
</dbReference>
<dbReference type="CDD" id="cd07304">
    <property type="entry name" value="Chorismate_synthase"/>
    <property type="match status" value="1"/>
</dbReference>
<evidence type="ECO:0000256" key="1">
    <source>
        <dbReference type="ARBA" id="ARBA00005044"/>
    </source>
</evidence>
<evidence type="ECO:0000256" key="4">
    <source>
        <dbReference type="ARBA" id="ARBA00022605"/>
    </source>
</evidence>
<organism evidence="9 10">
    <name type="scientific">Helicobacter mustelae (strain ATCC 43772 / CCUG 25715 / CIP 103759 / LMG 18044 / NCTC 12198 / R85-136P)</name>
    <name type="common">Campylobacter mustelae</name>
    <dbReference type="NCBI Taxonomy" id="679897"/>
    <lineage>
        <taxon>Bacteria</taxon>
        <taxon>Pseudomonadati</taxon>
        <taxon>Campylobacterota</taxon>
        <taxon>Epsilonproteobacteria</taxon>
        <taxon>Campylobacterales</taxon>
        <taxon>Helicobacteraceae</taxon>
        <taxon>Helicobacter</taxon>
    </lineage>
</organism>
<feature type="binding site" evidence="7">
    <location>
        <begin position="236"/>
        <end position="237"/>
    </location>
    <ligand>
        <name>FMN</name>
        <dbReference type="ChEBI" id="CHEBI:58210"/>
    </ligand>
</feature>
<dbReference type="GO" id="GO:0004107">
    <property type="term" value="F:chorismate synthase activity"/>
    <property type="evidence" value="ECO:0007669"/>
    <property type="project" value="UniProtKB-UniRule"/>
</dbReference>
<comment type="cofactor">
    <cofactor evidence="7 8">
        <name>FMNH2</name>
        <dbReference type="ChEBI" id="CHEBI:57618"/>
    </cofactor>
    <text evidence="7 8">Reduced FMN (FMNH(2)).</text>
</comment>
<dbReference type="InterPro" id="IPR000453">
    <property type="entry name" value="Chorismate_synth"/>
</dbReference>
<keyword evidence="7" id="KW-0521">NADP</keyword>
<dbReference type="PIRSF" id="PIRSF001456">
    <property type="entry name" value="Chorismate_synth"/>
    <property type="match status" value="1"/>
</dbReference>